<dbReference type="Proteomes" id="UP000500857">
    <property type="component" value="Chromosome"/>
</dbReference>
<evidence type="ECO:0000313" key="4">
    <source>
        <dbReference type="Proteomes" id="UP000500857"/>
    </source>
</evidence>
<proteinExistence type="predicted"/>
<organism evidence="3 4">
    <name type="scientific">Oxynema aestuarii AP17</name>
    <dbReference type="NCBI Taxonomy" id="2064643"/>
    <lineage>
        <taxon>Bacteria</taxon>
        <taxon>Bacillati</taxon>
        <taxon>Cyanobacteriota</taxon>
        <taxon>Cyanophyceae</taxon>
        <taxon>Oscillatoriophycideae</taxon>
        <taxon>Oscillatoriales</taxon>
        <taxon>Oscillatoriaceae</taxon>
        <taxon>Oxynema</taxon>
        <taxon>Oxynema aestuarii</taxon>
    </lineage>
</organism>
<reference evidence="3 4" key="1">
    <citation type="submission" date="2020-04" db="EMBL/GenBank/DDBJ databases">
        <authorList>
            <person name="Basu S."/>
            <person name="Maruthanayagam V."/>
            <person name="Chakraborty S."/>
            <person name="Pramanik A."/>
            <person name="Mukherjee J."/>
            <person name="Brink B."/>
        </authorList>
    </citation>
    <scope>NUCLEOTIDE SEQUENCE [LARGE SCALE GENOMIC DNA]</scope>
    <source>
        <strain evidence="3 4">AP17</strain>
    </source>
</reference>
<dbReference type="CDD" id="cd00085">
    <property type="entry name" value="HNHc"/>
    <property type="match status" value="1"/>
</dbReference>
<protein>
    <submittedName>
        <fullName evidence="3">HNH endonuclease</fullName>
    </submittedName>
</protein>
<feature type="region of interest" description="Disordered" evidence="1">
    <location>
        <begin position="114"/>
        <end position="133"/>
    </location>
</feature>
<dbReference type="AlphaFoldDB" id="A0A6H1U8B4"/>
<keyword evidence="3" id="KW-0378">Hydrolase</keyword>
<evidence type="ECO:0000256" key="1">
    <source>
        <dbReference type="SAM" id="MobiDB-lite"/>
    </source>
</evidence>
<dbReference type="GO" id="GO:0003676">
    <property type="term" value="F:nucleic acid binding"/>
    <property type="evidence" value="ECO:0007669"/>
    <property type="project" value="InterPro"/>
</dbReference>
<name>A0A6H1U8B4_9CYAN</name>
<evidence type="ECO:0000259" key="2">
    <source>
        <dbReference type="SMART" id="SM00507"/>
    </source>
</evidence>
<dbReference type="GO" id="GO:0008270">
    <property type="term" value="F:zinc ion binding"/>
    <property type="evidence" value="ECO:0007669"/>
    <property type="project" value="InterPro"/>
</dbReference>
<dbReference type="Gene3D" id="1.10.30.50">
    <property type="match status" value="1"/>
</dbReference>
<keyword evidence="3" id="KW-0540">Nuclease</keyword>
<dbReference type="InterPro" id="IPR003615">
    <property type="entry name" value="HNH_nuc"/>
</dbReference>
<feature type="domain" description="HNH nuclease" evidence="2">
    <location>
        <begin position="60"/>
        <end position="114"/>
    </location>
</feature>
<keyword evidence="4" id="KW-1185">Reference proteome</keyword>
<accession>A0A6H1U8B4</accession>
<dbReference type="InterPro" id="IPR002711">
    <property type="entry name" value="HNH"/>
</dbReference>
<evidence type="ECO:0000313" key="3">
    <source>
        <dbReference type="EMBL" id="QIZ73889.1"/>
    </source>
</evidence>
<dbReference type="EMBL" id="CP051167">
    <property type="protein sequence ID" value="QIZ73889.1"/>
    <property type="molecule type" value="Genomic_DNA"/>
</dbReference>
<dbReference type="GO" id="GO:0004519">
    <property type="term" value="F:endonuclease activity"/>
    <property type="evidence" value="ECO:0007669"/>
    <property type="project" value="UniProtKB-KW"/>
</dbReference>
<dbReference type="KEGG" id="oxy:HCG48_22440"/>
<sequence>MSNRNWVFATKGEQPKKLVLHTEFATSSNKHLLVKGDRSPYEGDLVYWSRRLGRHPELPNRQAILLKQQQGKCAWWGLHFLSGNVMEVDHKIPLSQGEKDEWVNRQLLHRHCHDEKTAADGSQKSVIDKGIAH</sequence>
<keyword evidence="3" id="KW-0255">Endonuclease</keyword>
<dbReference type="SMART" id="SM00507">
    <property type="entry name" value="HNHc"/>
    <property type="match status" value="1"/>
</dbReference>
<dbReference type="Pfam" id="PF01844">
    <property type="entry name" value="HNH"/>
    <property type="match status" value="1"/>
</dbReference>
<gene>
    <name evidence="3" type="ORF">HCG48_22440</name>
</gene>